<sequence length="607" mass="68255">MHSRKRQASISLQAGHHTKQPRLEITRPDGTPSGPTHSIPKRWLQVGKDIVSVTLDTIVMVLHIPFSSTSPEPDSPVQAYTPSSSSSPSPTPTPASQPLQTTSTDSLTASRRTRSKDPPKNFVQQDPFSADAASLQLENLTLTPSTALPTSQNVPIHNPSTPSATTSSQPVSQQSSILNFSFASTGSSQTTASPPANQQQHLSSSPPSKRKRKTTSRKDPHIRTEHIFHRTYKMNLEARKAIVRKDINKQANAIKQKQSLSTSERDPSSYSEYEKLVRTIRAEQRLTDLLHRLGPKQDNLKVPLAPPEVQRILEAAPDQPEFLHRYLERAKSTLNSPRPPKPYIPAIEELEVRRKKKVAELDSRLAIPSIPSALPPVDDQEVTSLLKKRGVISKFAREQVSDTDLRRLGPGQWLNDELINFYGALILSKSEALLQEAKAKKGKALDIHYFSTFFWSKLVNEGYEKGRLAKWTKKIDIFAKDVILIPVNHNNAHWTAAAINFKQKRLESYDSMATLDQGVFKVLKSYVEAESLNKKKKPFDWDGWVDWAPETTPQQENGFDCGVFTCQILRAVSRGDEEFAFSQKDMPYLRRRMIWEIGHAKLRDGYT</sequence>
<dbReference type="GO" id="GO:0016926">
    <property type="term" value="P:protein desumoylation"/>
    <property type="evidence" value="ECO:0007669"/>
    <property type="project" value="TreeGrafter"/>
</dbReference>
<dbReference type="EMBL" id="NHTK01006120">
    <property type="protein sequence ID" value="PPQ63528.1"/>
    <property type="molecule type" value="Genomic_DNA"/>
</dbReference>
<keyword evidence="2" id="KW-0645">Protease</keyword>
<name>A0A409V9U4_9AGAR</name>
<proteinExistence type="inferred from homology"/>
<evidence type="ECO:0000256" key="2">
    <source>
        <dbReference type="ARBA" id="ARBA00022670"/>
    </source>
</evidence>
<dbReference type="InterPro" id="IPR038765">
    <property type="entry name" value="Papain-like_cys_pep_sf"/>
</dbReference>
<dbReference type="PANTHER" id="PTHR12606">
    <property type="entry name" value="SENTRIN/SUMO-SPECIFIC PROTEASE"/>
    <property type="match status" value="1"/>
</dbReference>
<dbReference type="GO" id="GO:0016929">
    <property type="term" value="F:deSUMOylase activity"/>
    <property type="evidence" value="ECO:0007669"/>
    <property type="project" value="TreeGrafter"/>
</dbReference>
<comment type="similarity">
    <text evidence="1">Belongs to the peptidase C48 family.</text>
</comment>
<feature type="compositionally biased region" description="Polar residues" evidence="5">
    <location>
        <begin position="177"/>
        <end position="202"/>
    </location>
</feature>
<dbReference type="GO" id="GO:0080090">
    <property type="term" value="P:regulation of primary metabolic process"/>
    <property type="evidence" value="ECO:0007669"/>
    <property type="project" value="UniProtKB-ARBA"/>
</dbReference>
<dbReference type="SUPFAM" id="SSF54001">
    <property type="entry name" value="Cysteine proteinases"/>
    <property type="match status" value="1"/>
</dbReference>
<evidence type="ECO:0000256" key="4">
    <source>
        <dbReference type="ARBA" id="ARBA00022807"/>
    </source>
</evidence>
<feature type="domain" description="Ubiquitin-like protease family profile" evidence="6">
    <location>
        <begin position="398"/>
        <end position="572"/>
    </location>
</feature>
<evidence type="ECO:0000256" key="1">
    <source>
        <dbReference type="ARBA" id="ARBA00005234"/>
    </source>
</evidence>
<evidence type="ECO:0000259" key="6">
    <source>
        <dbReference type="PROSITE" id="PS50600"/>
    </source>
</evidence>
<evidence type="ECO:0000256" key="3">
    <source>
        <dbReference type="ARBA" id="ARBA00022801"/>
    </source>
</evidence>
<dbReference type="InterPro" id="IPR003653">
    <property type="entry name" value="Peptidase_C48_C"/>
</dbReference>
<comment type="caution">
    <text evidence="7">The sequence shown here is derived from an EMBL/GenBank/DDBJ whole genome shotgun (WGS) entry which is preliminary data.</text>
</comment>
<dbReference type="PROSITE" id="PS50600">
    <property type="entry name" value="ULP_PROTEASE"/>
    <property type="match status" value="1"/>
</dbReference>
<dbReference type="AlphaFoldDB" id="A0A409V9U4"/>
<dbReference type="GO" id="GO:0005634">
    <property type="term" value="C:nucleus"/>
    <property type="evidence" value="ECO:0007669"/>
    <property type="project" value="TreeGrafter"/>
</dbReference>
<organism evidence="7 8">
    <name type="scientific">Panaeolus cyanescens</name>
    <dbReference type="NCBI Taxonomy" id="181874"/>
    <lineage>
        <taxon>Eukaryota</taxon>
        <taxon>Fungi</taxon>
        <taxon>Dikarya</taxon>
        <taxon>Basidiomycota</taxon>
        <taxon>Agaricomycotina</taxon>
        <taxon>Agaricomycetes</taxon>
        <taxon>Agaricomycetidae</taxon>
        <taxon>Agaricales</taxon>
        <taxon>Agaricineae</taxon>
        <taxon>Galeropsidaceae</taxon>
        <taxon>Panaeolus</taxon>
    </lineage>
</organism>
<reference evidence="7 8" key="1">
    <citation type="journal article" date="2018" name="Evol. Lett.">
        <title>Horizontal gene cluster transfer increased hallucinogenic mushroom diversity.</title>
        <authorList>
            <person name="Reynolds H.T."/>
            <person name="Vijayakumar V."/>
            <person name="Gluck-Thaler E."/>
            <person name="Korotkin H.B."/>
            <person name="Matheny P.B."/>
            <person name="Slot J.C."/>
        </authorList>
    </citation>
    <scope>NUCLEOTIDE SEQUENCE [LARGE SCALE GENOMIC DNA]</scope>
    <source>
        <strain evidence="7 8">2629</strain>
    </source>
</reference>
<dbReference type="GO" id="GO:0006508">
    <property type="term" value="P:proteolysis"/>
    <property type="evidence" value="ECO:0007669"/>
    <property type="project" value="UniProtKB-KW"/>
</dbReference>
<feature type="region of interest" description="Disordered" evidence="5">
    <location>
        <begin position="145"/>
        <end position="225"/>
    </location>
</feature>
<dbReference type="InParanoid" id="A0A409V9U4"/>
<evidence type="ECO:0000313" key="8">
    <source>
        <dbReference type="Proteomes" id="UP000284842"/>
    </source>
</evidence>
<evidence type="ECO:0000313" key="7">
    <source>
        <dbReference type="EMBL" id="PPQ63528.1"/>
    </source>
</evidence>
<protein>
    <recommendedName>
        <fullName evidence="6">Ubiquitin-like protease family profile domain-containing protein</fullName>
    </recommendedName>
</protein>
<feature type="region of interest" description="Disordered" evidence="5">
    <location>
        <begin position="1"/>
        <end position="41"/>
    </location>
</feature>
<dbReference type="FunFam" id="3.40.395.10:FF:000001">
    <property type="entry name" value="Sentrin-specific protease 1"/>
    <property type="match status" value="1"/>
</dbReference>
<dbReference type="STRING" id="181874.A0A409V9U4"/>
<feature type="compositionally biased region" description="Low complexity" evidence="5">
    <location>
        <begin position="159"/>
        <end position="176"/>
    </location>
</feature>
<gene>
    <name evidence="7" type="ORF">CVT24_004756</name>
</gene>
<feature type="compositionally biased region" description="Basic and acidic residues" evidence="5">
    <location>
        <begin position="216"/>
        <end position="225"/>
    </location>
</feature>
<accession>A0A409V9U4</accession>
<dbReference type="Gene3D" id="3.40.395.10">
    <property type="entry name" value="Adenoviral Proteinase, Chain A"/>
    <property type="match status" value="1"/>
</dbReference>
<keyword evidence="4" id="KW-0788">Thiol protease</keyword>
<dbReference type="PANTHER" id="PTHR12606:SF141">
    <property type="entry name" value="GH15225P-RELATED"/>
    <property type="match status" value="1"/>
</dbReference>
<keyword evidence="8" id="KW-1185">Reference proteome</keyword>
<evidence type="ECO:0000256" key="5">
    <source>
        <dbReference type="SAM" id="MobiDB-lite"/>
    </source>
</evidence>
<keyword evidence="3" id="KW-0378">Hydrolase</keyword>
<dbReference type="Pfam" id="PF02902">
    <property type="entry name" value="Peptidase_C48"/>
    <property type="match status" value="1"/>
</dbReference>
<dbReference type="OrthoDB" id="1939479at2759"/>
<dbReference type="Proteomes" id="UP000284842">
    <property type="component" value="Unassembled WGS sequence"/>
</dbReference>
<feature type="region of interest" description="Disordered" evidence="5">
    <location>
        <begin position="66"/>
        <end position="125"/>
    </location>
</feature>
<dbReference type="GO" id="GO:0060255">
    <property type="term" value="P:regulation of macromolecule metabolic process"/>
    <property type="evidence" value="ECO:0007669"/>
    <property type="project" value="UniProtKB-ARBA"/>
</dbReference>